<dbReference type="RefSeq" id="WP_084069576.1">
    <property type="nucleotide sequence ID" value="NZ_FWXY01000011.1"/>
</dbReference>
<feature type="compositionally biased region" description="Basic and acidic residues" evidence="1">
    <location>
        <begin position="65"/>
        <end position="76"/>
    </location>
</feature>
<evidence type="ECO:0008006" key="5">
    <source>
        <dbReference type="Google" id="ProtNLM"/>
    </source>
</evidence>
<name>A0A1W2CBZ5_9BACT</name>
<evidence type="ECO:0000256" key="1">
    <source>
        <dbReference type="SAM" id="MobiDB-lite"/>
    </source>
</evidence>
<dbReference type="Proteomes" id="UP000192418">
    <property type="component" value="Unassembled WGS sequence"/>
</dbReference>
<sequence length="201" mass="21956">MKKIMIITLFCFFGALAFVPFTLAASSSHSGHGMDSMNTENVEGKAMDGHAGHDMAKEKNAHAGHDMNAHDNHEMNSEGGKTSHGGDTIHSSMVDGYHFTYKLIDMAAKMKGMKDMPEMKATHHLMLFVKSHGGQIMKTATVGFLIENPDGTLQKMMGMAMAGGYGADVEFSQAGSYTVKMKALVEKDKVMDQFEYEIKAH</sequence>
<keyword evidence="2" id="KW-0732">Signal</keyword>
<proteinExistence type="predicted"/>
<feature type="region of interest" description="Disordered" evidence="1">
    <location>
        <begin position="65"/>
        <end position="87"/>
    </location>
</feature>
<feature type="chain" id="PRO_5012122341" description="YtkA-like" evidence="2">
    <location>
        <begin position="25"/>
        <end position="201"/>
    </location>
</feature>
<evidence type="ECO:0000313" key="3">
    <source>
        <dbReference type="EMBL" id="SMC82700.1"/>
    </source>
</evidence>
<dbReference type="EMBL" id="FWXY01000011">
    <property type="protein sequence ID" value="SMC82700.1"/>
    <property type="molecule type" value="Genomic_DNA"/>
</dbReference>
<dbReference type="OrthoDB" id="5421429at2"/>
<accession>A0A1W2CBZ5</accession>
<protein>
    <recommendedName>
        <fullName evidence="5">YtkA-like</fullName>
    </recommendedName>
</protein>
<feature type="signal peptide" evidence="2">
    <location>
        <begin position="1"/>
        <end position="24"/>
    </location>
</feature>
<evidence type="ECO:0000313" key="4">
    <source>
        <dbReference type="Proteomes" id="UP000192418"/>
    </source>
</evidence>
<keyword evidence="4" id="KW-1185">Reference proteome</keyword>
<evidence type="ECO:0000256" key="2">
    <source>
        <dbReference type="SAM" id="SignalP"/>
    </source>
</evidence>
<reference evidence="3 4" key="1">
    <citation type="submission" date="2017-04" db="EMBL/GenBank/DDBJ databases">
        <authorList>
            <person name="Afonso C.L."/>
            <person name="Miller P.J."/>
            <person name="Scott M.A."/>
            <person name="Spackman E."/>
            <person name="Goraichik I."/>
            <person name="Dimitrov K.M."/>
            <person name="Suarez D.L."/>
            <person name="Swayne D.E."/>
        </authorList>
    </citation>
    <scope>NUCLEOTIDE SEQUENCE [LARGE SCALE GENOMIC DNA]</scope>
    <source>
        <strain evidence="3 4">DSM 3385</strain>
    </source>
</reference>
<organism evidence="3 4">
    <name type="scientific">Desulfocicer vacuolatum DSM 3385</name>
    <dbReference type="NCBI Taxonomy" id="1121400"/>
    <lineage>
        <taxon>Bacteria</taxon>
        <taxon>Pseudomonadati</taxon>
        <taxon>Thermodesulfobacteriota</taxon>
        <taxon>Desulfobacteria</taxon>
        <taxon>Desulfobacterales</taxon>
        <taxon>Desulfobacteraceae</taxon>
        <taxon>Desulfocicer</taxon>
    </lineage>
</organism>
<dbReference type="AlphaFoldDB" id="A0A1W2CBZ5"/>
<gene>
    <name evidence="3" type="ORF">SAMN02746065_111107</name>
</gene>
<feature type="region of interest" description="Disordered" evidence="1">
    <location>
        <begin position="29"/>
        <end position="50"/>
    </location>
</feature>